<dbReference type="InterPro" id="IPR003356">
    <property type="entry name" value="DNA_methylase_A-5"/>
</dbReference>
<dbReference type="CDD" id="cd02440">
    <property type="entry name" value="AdoMet_MTases"/>
    <property type="match status" value="1"/>
</dbReference>
<reference evidence="3 4" key="1">
    <citation type="submission" date="2016-06" db="EMBL/GenBank/DDBJ databases">
        <authorList>
            <person name="Haines A.N."/>
            <person name="Council K.R."/>
        </authorList>
    </citation>
    <scope>NUCLEOTIDE SEQUENCE [LARGE SCALE GENOMIC DNA]</scope>
    <source>
        <strain evidence="3 4">SP158-29</strain>
    </source>
</reference>
<protein>
    <submittedName>
        <fullName evidence="2">Class I SAM-dependent methyltransferase</fullName>
    </submittedName>
    <submittedName>
        <fullName evidence="3">N-6 DNA Methylase</fullName>
    </submittedName>
</protein>
<evidence type="ECO:0000313" key="4">
    <source>
        <dbReference type="Proteomes" id="UP000217465"/>
    </source>
</evidence>
<dbReference type="InterPro" id="IPR029063">
    <property type="entry name" value="SAM-dependent_MTases_sf"/>
</dbReference>
<dbReference type="GO" id="GO:0003677">
    <property type="term" value="F:DNA binding"/>
    <property type="evidence" value="ECO:0007669"/>
    <property type="project" value="InterPro"/>
</dbReference>
<dbReference type="GO" id="GO:0032259">
    <property type="term" value="P:methylation"/>
    <property type="evidence" value="ECO:0007669"/>
    <property type="project" value="UniProtKB-KW"/>
</dbReference>
<dbReference type="Proteomes" id="UP000217465">
    <property type="component" value="Unassembled WGS sequence"/>
</dbReference>
<evidence type="ECO:0000313" key="2">
    <source>
        <dbReference type="EMBL" id="MDT2731909.1"/>
    </source>
</evidence>
<dbReference type="EMBL" id="NSGR01000010">
    <property type="protein sequence ID" value="PCH10770.1"/>
    <property type="molecule type" value="Genomic_DNA"/>
</dbReference>
<dbReference type="PANTHER" id="PTHR41313:SF1">
    <property type="entry name" value="DNA METHYLASE ADENINE-SPECIFIC DOMAIN-CONTAINING PROTEIN"/>
    <property type="match status" value="1"/>
</dbReference>
<comment type="caution">
    <text evidence="3">The sequence shown here is derived from an EMBL/GenBank/DDBJ whole genome shotgun (WGS) entry which is preliminary data.</text>
</comment>
<reference evidence="2" key="2">
    <citation type="submission" date="2023-03" db="EMBL/GenBank/DDBJ databases">
        <authorList>
            <person name="Shen W."/>
            <person name="Cai J."/>
        </authorList>
    </citation>
    <scope>NUCLEOTIDE SEQUENCE</scope>
    <source>
        <strain evidence="2">P82-2</strain>
    </source>
</reference>
<dbReference type="OMA" id="HSFAHHL"/>
<dbReference type="Pfam" id="PF02384">
    <property type="entry name" value="N6_Mtase"/>
    <property type="match status" value="1"/>
</dbReference>
<dbReference type="GO" id="GO:0008170">
    <property type="term" value="F:N-methyltransferase activity"/>
    <property type="evidence" value="ECO:0007669"/>
    <property type="project" value="InterPro"/>
</dbReference>
<keyword evidence="3" id="KW-0489">Methyltransferase</keyword>
<organism evidence="3 4">
    <name type="scientific">Streptococcus parauberis</name>
    <dbReference type="NCBI Taxonomy" id="1348"/>
    <lineage>
        <taxon>Bacteria</taxon>
        <taxon>Bacillati</taxon>
        <taxon>Bacillota</taxon>
        <taxon>Bacilli</taxon>
        <taxon>Lactobacillales</taxon>
        <taxon>Streptococcaceae</taxon>
        <taxon>Streptococcus</taxon>
    </lineage>
</organism>
<dbReference type="OrthoDB" id="9788159at2"/>
<dbReference type="InterPro" id="IPR052933">
    <property type="entry name" value="DNA_Protect_Modify"/>
</dbReference>
<gene>
    <name evidence="3" type="ORF">A9Y57_02060</name>
    <name evidence="2" type="ORF">P7G31_06570</name>
</gene>
<dbReference type="STRING" id="936154.STP_1583"/>
<dbReference type="RefSeq" id="WP_003103712.1">
    <property type="nucleotide sequence ID" value="NZ_BAWT01000004.1"/>
</dbReference>
<proteinExistence type="predicted"/>
<evidence type="ECO:0000313" key="3">
    <source>
        <dbReference type="EMBL" id="PCH10770.1"/>
    </source>
</evidence>
<dbReference type="Gene3D" id="3.40.50.150">
    <property type="entry name" value="Vaccinia Virus protein VP39"/>
    <property type="match status" value="1"/>
</dbReference>
<dbReference type="AlphaFoldDB" id="A0A0E2UAX9"/>
<evidence type="ECO:0000259" key="1">
    <source>
        <dbReference type="Pfam" id="PF02384"/>
    </source>
</evidence>
<dbReference type="InterPro" id="IPR016843">
    <property type="entry name" value="S-AdoMet-dep_Ade-MeTrfase_prd"/>
</dbReference>
<dbReference type="PIRSF" id="PIRSF026567">
    <property type="entry name" value="Adenine_mtase_bact_prd"/>
    <property type="match status" value="1"/>
</dbReference>
<dbReference type="eggNOG" id="COG0827">
    <property type="taxonomic scope" value="Bacteria"/>
</dbReference>
<dbReference type="GeneID" id="61421478"/>
<dbReference type="SUPFAM" id="SSF53335">
    <property type="entry name" value="S-adenosyl-L-methionine-dependent methyltransferases"/>
    <property type="match status" value="1"/>
</dbReference>
<keyword evidence="3" id="KW-0808">Transferase</keyword>
<dbReference type="EMBL" id="JARQAG010000008">
    <property type="protein sequence ID" value="MDT2731909.1"/>
    <property type="molecule type" value="Genomic_DNA"/>
</dbReference>
<dbReference type="Proteomes" id="UP001180515">
    <property type="component" value="Unassembled WGS sequence"/>
</dbReference>
<dbReference type="PANTHER" id="PTHR41313">
    <property type="entry name" value="ADENINE-SPECIFIC METHYLTRANSFERASE"/>
    <property type="match status" value="1"/>
</dbReference>
<sequence>MNFEKIEKAFELILENSQLIETDLHTHIYDAIIEQNSYLLGAKGANKQVEGNIQALKELHLTKEEWRRAFQFVFIKASQTERLQANHQFTPDSLGFILLYMMETLVSNHSFDLLEIGSGTGNLAQTILNNTSKSIDYLGIELDDLLIDLSASISEIMDSSAKFLQEDAVRPQILKVSDVIISDLPVGYYPNDDIASRYKVASKEEHTYAHHLLMEQSLKYLKEGGYAIFLAPTNILTSPQSDLLKQWLKNYAQVMAVVTLPETMFGNPNNAKSIFVLGKTKNQAVETFVFPITNIQSTELIQDFMNKFKNWKLANVIS</sequence>
<feature type="domain" description="DNA methylase adenine-specific" evidence="1">
    <location>
        <begin position="77"/>
        <end position="309"/>
    </location>
</feature>
<dbReference type="Gene3D" id="1.10.150.470">
    <property type="match status" value="1"/>
</dbReference>
<name>A0A0E2UAX9_9STRE</name>
<accession>A0A0E2UAX9</accession>